<keyword evidence="7" id="KW-0238">DNA-binding</keyword>
<dbReference type="Pfam" id="PF00271">
    <property type="entry name" value="Helicase_C"/>
    <property type="match status" value="1"/>
</dbReference>
<reference evidence="14" key="1">
    <citation type="submission" date="2022-10" db="EMBL/GenBank/DDBJ databases">
        <authorList>
            <person name="Chen Y."/>
            <person name="Dougan E. K."/>
            <person name="Chan C."/>
            <person name="Rhodes N."/>
            <person name="Thang M."/>
        </authorList>
    </citation>
    <scope>NUCLEOTIDE SEQUENCE</scope>
</reference>
<keyword evidence="15" id="KW-0132">Cell division</keyword>
<dbReference type="EMBL" id="CAMXCT020000283">
    <property type="protein sequence ID" value="CAL1129997.1"/>
    <property type="molecule type" value="Genomic_DNA"/>
</dbReference>
<dbReference type="GO" id="GO:0005694">
    <property type="term" value="C:chromosome"/>
    <property type="evidence" value="ECO:0007669"/>
    <property type="project" value="TreeGrafter"/>
</dbReference>
<proteinExistence type="inferred from homology"/>
<dbReference type="GO" id="GO:0003677">
    <property type="term" value="F:DNA binding"/>
    <property type="evidence" value="ECO:0007669"/>
    <property type="project" value="UniProtKB-KW"/>
</dbReference>
<keyword evidence="6 10" id="KW-0067">ATP-binding</keyword>
<evidence type="ECO:0000256" key="4">
    <source>
        <dbReference type="ARBA" id="ARBA00022801"/>
    </source>
</evidence>
<dbReference type="SUPFAM" id="SSF47819">
    <property type="entry name" value="HRDC-like"/>
    <property type="match status" value="1"/>
</dbReference>
<dbReference type="SMART" id="SM00490">
    <property type="entry name" value="HELICc"/>
    <property type="match status" value="1"/>
</dbReference>
<dbReference type="GO" id="GO:0005524">
    <property type="term" value="F:ATP binding"/>
    <property type="evidence" value="ECO:0007669"/>
    <property type="project" value="UniProtKB-KW"/>
</dbReference>
<dbReference type="PANTHER" id="PTHR13710:SF105">
    <property type="entry name" value="ATP-DEPENDENT DNA HELICASE Q1"/>
    <property type="match status" value="1"/>
</dbReference>
<dbReference type="Proteomes" id="UP001152797">
    <property type="component" value="Unassembled WGS sequence"/>
</dbReference>
<evidence type="ECO:0000256" key="6">
    <source>
        <dbReference type="ARBA" id="ARBA00022840"/>
    </source>
</evidence>
<dbReference type="InterPro" id="IPR014001">
    <property type="entry name" value="Helicase_ATP-bd"/>
</dbReference>
<dbReference type="SMART" id="SM00487">
    <property type="entry name" value="DEXDc"/>
    <property type="match status" value="1"/>
</dbReference>
<keyword evidence="2" id="KW-0479">Metal-binding</keyword>
<evidence type="ECO:0000313" key="16">
    <source>
        <dbReference type="Proteomes" id="UP001152797"/>
    </source>
</evidence>
<reference evidence="15 16" key="2">
    <citation type="submission" date="2024-05" db="EMBL/GenBank/DDBJ databases">
        <authorList>
            <person name="Chen Y."/>
            <person name="Shah S."/>
            <person name="Dougan E. K."/>
            <person name="Thang M."/>
            <person name="Chan C."/>
        </authorList>
    </citation>
    <scope>NUCLEOTIDE SEQUENCE [LARGE SCALE GENOMIC DNA]</scope>
</reference>
<keyword evidence="16" id="KW-1185">Reference proteome</keyword>
<evidence type="ECO:0000256" key="7">
    <source>
        <dbReference type="ARBA" id="ARBA00023125"/>
    </source>
</evidence>
<dbReference type="EC" id="5.6.2.4" evidence="10"/>
<keyword evidence="11" id="KW-0175">Coiled coil</keyword>
<gene>
    <name evidence="14" type="ORF">C1SCF055_LOCUS4828</name>
</gene>
<keyword evidence="3 10" id="KW-0547">Nucleotide-binding</keyword>
<keyword evidence="5 10" id="KW-0347">Helicase</keyword>
<evidence type="ECO:0000256" key="1">
    <source>
        <dbReference type="ARBA" id="ARBA00005446"/>
    </source>
</evidence>
<name>A0A9P1BNI4_9DINO</name>
<comment type="caution">
    <text evidence="14">The sequence shown here is derived from an EMBL/GenBank/DDBJ whole genome shotgun (WGS) entry which is preliminary data.</text>
</comment>
<evidence type="ECO:0000256" key="5">
    <source>
        <dbReference type="ARBA" id="ARBA00022806"/>
    </source>
</evidence>
<dbReference type="GO" id="GO:0046872">
    <property type="term" value="F:metal ion binding"/>
    <property type="evidence" value="ECO:0007669"/>
    <property type="project" value="UniProtKB-KW"/>
</dbReference>
<sequence>MPSSDQELQLRAALSQALRDVERCQEAVRSAKQALQAAVQRKEQLETELEDLEAGSVSSEDWETKQPWSEKLRKACEEIFGVTSFRTNQEEAMNALLSKRDVFLVAPTGAGKSLCFQAPALVTGNLTLVVSPLLSLMQDQVMSLRAVGVGAAMLSNSDSREEQTRIRKAMSKLATASNGTEAEELRVLYLTPERLAKSKLVMNLLEKIYSAGRMALIAIDEAHCISQWGHDFRPDYEKLAALRIQFPKTPILALTATATRSVAADVQKCLNLTSVVELRAATNRSNLFYAVRHRPKDASEVLAMVLKTIKLFPVGTPGLVYCITRKEAECLREGLSQHVPCAFYHGDLTAEARQKVHSSWVEGNIHVVVATVAFGMGINKADVRFVIHAGLPASLHHYYQESGRAGRDGKAALCLVLYRPGDVTRHSAMNYYKPQFLREIYGVAMYCQRRECRRQQISRHFGEAIPECRGGCDVCAEAAQATTEPKPPKRQRQEKREVPAEAWRAACEVAVAQRGKEEQLTLVKLGDRVQKTCKWRGEPAGEDALYVVMSLLGTGYFREEFRHSPYTTNAYLVATLSADGLLDGQKIAAETLDLGSYNALLHSPVDPGRAVSVAEKFAALRRPTATDPVEVERLRCLRQLRSALGRRAEVPGQFILTDGDLAQLTRKPPELKEDLPLSAAKRKLYGDAIISCLAELKNDTTLVAAVSDLIRWVTLFGVAWLRMVTGWIWPTKTSQLASTHVEWLSIKTGALMQDSKASHRESHRVILTSFDPGVTAGMTPGCHCLEFDSWWNEGKQRRFVYIRYSITEGAFQMAIGEDSNLYHVPVAYGARTGEAVTVWDLHVGAEVDILGRMTTLQRCSQTTAEWNKYWANRLTLLRDRLAEELKKFGFSGPMLR</sequence>
<dbReference type="AlphaFoldDB" id="A0A9P1BNI4"/>
<dbReference type="GO" id="GO:0005737">
    <property type="term" value="C:cytoplasm"/>
    <property type="evidence" value="ECO:0007669"/>
    <property type="project" value="TreeGrafter"/>
</dbReference>
<dbReference type="GO" id="GO:0051301">
    <property type="term" value="P:cell division"/>
    <property type="evidence" value="ECO:0007669"/>
    <property type="project" value="UniProtKB-KW"/>
</dbReference>
<evidence type="ECO:0000259" key="13">
    <source>
        <dbReference type="PROSITE" id="PS51194"/>
    </source>
</evidence>
<dbReference type="OrthoDB" id="10261556at2759"/>
<dbReference type="InterPro" id="IPR027417">
    <property type="entry name" value="P-loop_NTPase"/>
</dbReference>
<evidence type="ECO:0000256" key="9">
    <source>
        <dbReference type="ARBA" id="ARBA00034617"/>
    </source>
</evidence>
<evidence type="ECO:0000313" key="15">
    <source>
        <dbReference type="EMBL" id="CAL4763934.1"/>
    </source>
</evidence>
<feature type="coiled-coil region" evidence="11">
    <location>
        <begin position="14"/>
        <end position="55"/>
    </location>
</feature>
<dbReference type="NCBIfam" id="TIGR00614">
    <property type="entry name" value="recQ_fam"/>
    <property type="match status" value="1"/>
</dbReference>
<protein>
    <recommendedName>
        <fullName evidence="10">ATP-dependent DNA helicase</fullName>
        <ecNumber evidence="10">5.6.2.4</ecNumber>
    </recommendedName>
</protein>
<dbReference type="SUPFAM" id="SSF52540">
    <property type="entry name" value="P-loop containing nucleoside triphosphate hydrolases"/>
    <property type="match status" value="1"/>
</dbReference>
<dbReference type="EMBL" id="CAMXCT030000283">
    <property type="protein sequence ID" value="CAL4763934.1"/>
    <property type="molecule type" value="Genomic_DNA"/>
</dbReference>
<dbReference type="PANTHER" id="PTHR13710">
    <property type="entry name" value="DNA HELICASE RECQ FAMILY MEMBER"/>
    <property type="match status" value="1"/>
</dbReference>
<comment type="similarity">
    <text evidence="1 10">Belongs to the helicase family. RecQ subfamily.</text>
</comment>
<dbReference type="InterPro" id="IPR010997">
    <property type="entry name" value="HRDC-like_sf"/>
</dbReference>
<dbReference type="PROSITE" id="PS51194">
    <property type="entry name" value="HELICASE_CTER"/>
    <property type="match status" value="1"/>
</dbReference>
<feature type="domain" description="Helicase C-terminal" evidence="13">
    <location>
        <begin position="300"/>
        <end position="458"/>
    </location>
</feature>
<comment type="catalytic activity">
    <reaction evidence="10">
        <text>ATP + H2O = ADP + phosphate + H(+)</text>
        <dbReference type="Rhea" id="RHEA:13065"/>
        <dbReference type="ChEBI" id="CHEBI:15377"/>
        <dbReference type="ChEBI" id="CHEBI:15378"/>
        <dbReference type="ChEBI" id="CHEBI:30616"/>
        <dbReference type="ChEBI" id="CHEBI:43474"/>
        <dbReference type="ChEBI" id="CHEBI:456216"/>
    </reaction>
</comment>
<dbReference type="InterPro" id="IPR004589">
    <property type="entry name" value="DNA_helicase_ATP-dep_RecQ"/>
</dbReference>
<dbReference type="GO" id="GO:0005634">
    <property type="term" value="C:nucleus"/>
    <property type="evidence" value="ECO:0007669"/>
    <property type="project" value="UniProtKB-SubCell"/>
</dbReference>
<keyword evidence="8" id="KW-0413">Isomerase</keyword>
<keyword evidence="10" id="KW-0539">Nucleus</keyword>
<dbReference type="GO" id="GO:0016787">
    <property type="term" value="F:hydrolase activity"/>
    <property type="evidence" value="ECO:0007669"/>
    <property type="project" value="UniProtKB-KW"/>
</dbReference>
<accession>A0A9P1BNI4</accession>
<keyword evidence="4 10" id="KW-0378">Hydrolase</keyword>
<dbReference type="InterPro" id="IPR011545">
    <property type="entry name" value="DEAD/DEAH_box_helicase_dom"/>
</dbReference>
<dbReference type="InterPro" id="IPR032284">
    <property type="entry name" value="RecQ_Zn-bd"/>
</dbReference>
<evidence type="ECO:0000256" key="10">
    <source>
        <dbReference type="RuleBase" id="RU364117"/>
    </source>
</evidence>
<dbReference type="InterPro" id="IPR001650">
    <property type="entry name" value="Helicase_C-like"/>
</dbReference>
<dbReference type="Pfam" id="PF16124">
    <property type="entry name" value="RecQ_Zn_bind"/>
    <property type="match status" value="1"/>
</dbReference>
<dbReference type="PROSITE" id="PS51192">
    <property type="entry name" value="HELICASE_ATP_BIND_1"/>
    <property type="match status" value="1"/>
</dbReference>
<dbReference type="GO" id="GO:0043138">
    <property type="term" value="F:3'-5' DNA helicase activity"/>
    <property type="evidence" value="ECO:0007669"/>
    <property type="project" value="UniProtKB-EC"/>
</dbReference>
<evidence type="ECO:0000259" key="12">
    <source>
        <dbReference type="PROSITE" id="PS51192"/>
    </source>
</evidence>
<dbReference type="EMBL" id="CAMXCT010000283">
    <property type="protein sequence ID" value="CAI3976622.1"/>
    <property type="molecule type" value="Genomic_DNA"/>
</dbReference>
<comment type="catalytic activity">
    <reaction evidence="9 10">
        <text>Couples ATP hydrolysis with the unwinding of duplex DNA by translocating in the 3'-5' direction.</text>
        <dbReference type="EC" id="5.6.2.4"/>
    </reaction>
</comment>
<dbReference type="GO" id="GO:0000724">
    <property type="term" value="P:double-strand break repair via homologous recombination"/>
    <property type="evidence" value="ECO:0007669"/>
    <property type="project" value="TreeGrafter"/>
</dbReference>
<evidence type="ECO:0000256" key="8">
    <source>
        <dbReference type="ARBA" id="ARBA00023235"/>
    </source>
</evidence>
<organism evidence="14">
    <name type="scientific">Cladocopium goreaui</name>
    <dbReference type="NCBI Taxonomy" id="2562237"/>
    <lineage>
        <taxon>Eukaryota</taxon>
        <taxon>Sar</taxon>
        <taxon>Alveolata</taxon>
        <taxon>Dinophyceae</taxon>
        <taxon>Suessiales</taxon>
        <taxon>Symbiodiniaceae</taxon>
        <taxon>Cladocopium</taxon>
    </lineage>
</organism>
<dbReference type="Gene3D" id="3.40.50.300">
    <property type="entry name" value="P-loop containing nucleotide triphosphate hydrolases"/>
    <property type="match status" value="2"/>
</dbReference>
<evidence type="ECO:0000256" key="11">
    <source>
        <dbReference type="SAM" id="Coils"/>
    </source>
</evidence>
<comment type="subcellular location">
    <subcellularLocation>
        <location evidence="10">Nucleus</location>
    </subcellularLocation>
</comment>
<dbReference type="FunFam" id="3.40.50.300:FF:000296">
    <property type="entry name" value="ATP-dependent DNA helicase RecQ"/>
    <property type="match status" value="1"/>
</dbReference>
<evidence type="ECO:0000256" key="2">
    <source>
        <dbReference type="ARBA" id="ARBA00022723"/>
    </source>
</evidence>
<keyword evidence="15" id="KW-0131">Cell cycle</keyword>
<dbReference type="Pfam" id="PF00270">
    <property type="entry name" value="DEAD"/>
    <property type="match status" value="1"/>
</dbReference>
<dbReference type="GO" id="GO:0009378">
    <property type="term" value="F:four-way junction helicase activity"/>
    <property type="evidence" value="ECO:0007669"/>
    <property type="project" value="TreeGrafter"/>
</dbReference>
<evidence type="ECO:0000313" key="14">
    <source>
        <dbReference type="EMBL" id="CAI3976622.1"/>
    </source>
</evidence>
<evidence type="ECO:0000256" key="3">
    <source>
        <dbReference type="ARBA" id="ARBA00022741"/>
    </source>
</evidence>
<feature type="domain" description="Helicase ATP-binding" evidence="12">
    <location>
        <begin position="93"/>
        <end position="276"/>
    </location>
</feature>